<evidence type="ECO:0000256" key="3">
    <source>
        <dbReference type="ARBA" id="ARBA00022547"/>
    </source>
</evidence>
<evidence type="ECO:0000256" key="14">
    <source>
        <dbReference type="SAM" id="Coils"/>
    </source>
</evidence>
<evidence type="ECO:0000256" key="6">
    <source>
        <dbReference type="ARBA" id="ARBA00022989"/>
    </source>
</evidence>
<keyword evidence="2 13" id="KW-0813">Transport</keyword>
<dbReference type="PANTHER" id="PTHR33445">
    <property type="entry name" value="ATP SYNTHASE SUBUNIT B', CHLOROPLASTIC"/>
    <property type="match status" value="1"/>
</dbReference>
<sequence>MTIDWFTVAAEAVNFLILAWLLKRFLYRPILAAIDARETGIATRLAQAAAKEAEANKQRDDFQHKNAEFDQQRGALFGKVTDEAGAERKRLIDAARAKADALRTKRREALQAEEKTLAQEIVRQTQREIFAISRKALADLAAASLEERMTDVFVRRLRELNGDEKTQLAAILRGETQGALVRSAFDLPPAQRAAIEGAIRETLAAGAPVRFETVPALLGGIELTASGHKVAWSIADYLTSLEKKVGELVESDPSQAAKQGANGHAG</sequence>
<comment type="similarity">
    <text evidence="1 13">Belongs to the ATPase B chain family.</text>
</comment>
<evidence type="ECO:0000256" key="4">
    <source>
        <dbReference type="ARBA" id="ARBA00022692"/>
    </source>
</evidence>
<dbReference type="GO" id="GO:0012505">
    <property type="term" value="C:endomembrane system"/>
    <property type="evidence" value="ECO:0007669"/>
    <property type="project" value="UniProtKB-SubCell"/>
</dbReference>
<evidence type="ECO:0000256" key="12">
    <source>
        <dbReference type="ARBA" id="ARBA00037847"/>
    </source>
</evidence>
<dbReference type="RefSeq" id="WP_088257294.1">
    <property type="nucleotide sequence ID" value="NZ_NIDE01000014.1"/>
</dbReference>
<evidence type="ECO:0000256" key="9">
    <source>
        <dbReference type="ARBA" id="ARBA00023310"/>
    </source>
</evidence>
<keyword evidence="13" id="KW-1003">Cell membrane</keyword>
<comment type="function">
    <text evidence="10 13">F(1)F(0) ATP synthase produces ATP from ADP in the presence of a proton or sodium gradient. F-type ATPases consist of two structural domains, F(1) containing the extramembraneous catalytic core and F(0) containing the membrane proton channel, linked together by a central stalk and a peripheral stalk. During catalysis, ATP synthesis in the catalytic domain of F(1) is coupled via a rotary mechanism of the central stalk subunits to proton translocation.</text>
</comment>
<keyword evidence="4 13" id="KW-0812">Transmembrane</keyword>
<name>A0A225D6Y5_9BACT</name>
<dbReference type="EMBL" id="NIDE01000014">
    <property type="protein sequence ID" value="OWK37360.1"/>
    <property type="molecule type" value="Genomic_DNA"/>
</dbReference>
<evidence type="ECO:0000313" key="15">
    <source>
        <dbReference type="EMBL" id="OWK37360.1"/>
    </source>
</evidence>
<evidence type="ECO:0000256" key="1">
    <source>
        <dbReference type="ARBA" id="ARBA00005513"/>
    </source>
</evidence>
<dbReference type="CDD" id="cd06503">
    <property type="entry name" value="ATP-synt_Fo_b"/>
    <property type="match status" value="1"/>
</dbReference>
<reference evidence="16" key="1">
    <citation type="submission" date="2017-06" db="EMBL/GenBank/DDBJ databases">
        <title>Genome analysis of Fimbriiglobus ruber SP5, the first member of the order Planctomycetales with confirmed chitinolytic capability.</title>
        <authorList>
            <person name="Ravin N.V."/>
            <person name="Rakitin A.L."/>
            <person name="Ivanova A.A."/>
            <person name="Beletsky A.V."/>
            <person name="Kulichevskaya I.S."/>
            <person name="Mardanov A.V."/>
            <person name="Dedysh S.N."/>
        </authorList>
    </citation>
    <scope>NUCLEOTIDE SEQUENCE [LARGE SCALE GENOMIC DNA]</scope>
    <source>
        <strain evidence="16">SP5</strain>
    </source>
</reference>
<keyword evidence="14" id="KW-0175">Coiled coil</keyword>
<gene>
    <name evidence="13" type="primary">atpF</name>
    <name evidence="15" type="ORF">FRUB_06480</name>
</gene>
<feature type="coiled-coil region" evidence="14">
    <location>
        <begin position="92"/>
        <end position="127"/>
    </location>
</feature>
<evidence type="ECO:0000256" key="13">
    <source>
        <dbReference type="HAMAP-Rule" id="MF_01398"/>
    </source>
</evidence>
<evidence type="ECO:0000256" key="7">
    <source>
        <dbReference type="ARBA" id="ARBA00023065"/>
    </source>
</evidence>
<keyword evidence="16" id="KW-1185">Reference proteome</keyword>
<evidence type="ECO:0000256" key="2">
    <source>
        <dbReference type="ARBA" id="ARBA00022448"/>
    </source>
</evidence>
<dbReference type="InterPro" id="IPR002146">
    <property type="entry name" value="ATP_synth_b/b'su_bac/chlpt"/>
</dbReference>
<keyword evidence="3 13" id="KW-0138">CF(0)</keyword>
<keyword evidence="9 13" id="KW-0066">ATP synthesis</keyword>
<proteinExistence type="inferred from homology"/>
<keyword evidence="7 13" id="KW-0406">Ion transport</keyword>
<accession>A0A225D6Y5</accession>
<comment type="caution">
    <text evidence="15">The sequence shown here is derived from an EMBL/GenBank/DDBJ whole genome shotgun (WGS) entry which is preliminary data.</text>
</comment>
<dbReference type="Pfam" id="PF00430">
    <property type="entry name" value="ATP-synt_B"/>
    <property type="match status" value="1"/>
</dbReference>
<keyword evidence="5 13" id="KW-0375">Hydrogen ion transport</keyword>
<keyword evidence="8 13" id="KW-0472">Membrane</keyword>
<dbReference type="PANTHER" id="PTHR33445:SF2">
    <property type="entry name" value="ATP SYNTHASE SUBUNIT B', CHLOROPLASTIC"/>
    <property type="match status" value="1"/>
</dbReference>
<dbReference type="GO" id="GO:0045259">
    <property type="term" value="C:proton-transporting ATP synthase complex"/>
    <property type="evidence" value="ECO:0007669"/>
    <property type="project" value="UniProtKB-KW"/>
</dbReference>
<dbReference type="GO" id="GO:0005886">
    <property type="term" value="C:plasma membrane"/>
    <property type="evidence" value="ECO:0007669"/>
    <property type="project" value="UniProtKB-SubCell"/>
</dbReference>
<comment type="subcellular location">
    <subcellularLocation>
        <location evidence="13">Cell membrane</location>
        <topology evidence="13">Single-pass membrane protein</topology>
    </subcellularLocation>
    <subcellularLocation>
        <location evidence="12">Endomembrane system</location>
        <topology evidence="12">Single-pass membrane protein</topology>
    </subcellularLocation>
</comment>
<comment type="function">
    <text evidence="11">Component of the F(0) channel, it forms part of the peripheral stalk, linking F(1) to F(0). The b'-subunit is a diverged and duplicated form of b found in plants and photosynthetic bacteria.</text>
</comment>
<evidence type="ECO:0000256" key="8">
    <source>
        <dbReference type="ARBA" id="ARBA00023136"/>
    </source>
</evidence>
<dbReference type="Proteomes" id="UP000214646">
    <property type="component" value="Unassembled WGS sequence"/>
</dbReference>
<keyword evidence="6 13" id="KW-1133">Transmembrane helix</keyword>
<dbReference type="NCBIfam" id="TIGR03321">
    <property type="entry name" value="alt_F1F0_F0_B"/>
    <property type="match status" value="1"/>
</dbReference>
<dbReference type="HAMAP" id="MF_01398">
    <property type="entry name" value="ATP_synth_b_bprime"/>
    <property type="match status" value="1"/>
</dbReference>
<dbReference type="InterPro" id="IPR017707">
    <property type="entry name" value="Alt_ATP_synth_F0_bsu"/>
</dbReference>
<protein>
    <recommendedName>
        <fullName evidence="13">ATP synthase subunit b</fullName>
    </recommendedName>
    <alternativeName>
        <fullName evidence="13">ATP synthase F(0) sector subunit b</fullName>
    </alternativeName>
    <alternativeName>
        <fullName evidence="13">ATPase subunit I</fullName>
    </alternativeName>
    <alternativeName>
        <fullName evidence="13">F-type ATPase subunit b</fullName>
        <shortName evidence="13">F-ATPase subunit b</shortName>
    </alternativeName>
</protein>
<dbReference type="GO" id="GO:0046961">
    <property type="term" value="F:proton-transporting ATPase activity, rotational mechanism"/>
    <property type="evidence" value="ECO:0007669"/>
    <property type="project" value="TreeGrafter"/>
</dbReference>
<feature type="transmembrane region" description="Helical" evidence="13">
    <location>
        <begin position="6"/>
        <end position="22"/>
    </location>
</feature>
<dbReference type="OrthoDB" id="282095at2"/>
<dbReference type="GO" id="GO:0046933">
    <property type="term" value="F:proton-transporting ATP synthase activity, rotational mechanism"/>
    <property type="evidence" value="ECO:0007669"/>
    <property type="project" value="UniProtKB-UniRule"/>
</dbReference>
<evidence type="ECO:0000256" key="10">
    <source>
        <dbReference type="ARBA" id="ARBA00025198"/>
    </source>
</evidence>
<evidence type="ECO:0000256" key="5">
    <source>
        <dbReference type="ARBA" id="ARBA00022781"/>
    </source>
</evidence>
<comment type="subunit">
    <text evidence="13">F-type ATPases have 2 components, F(1) - the catalytic core - and F(0) - the membrane proton channel. F(1) has five subunits: alpha(3), beta(3), gamma(1), delta(1), epsilon(1). F(0) has three main subunits: a(1), b(2) and c(10-14). The alpha and beta chains form an alternating ring which encloses part of the gamma chain. F(1) is attached to F(0) by a central stalk formed by the gamma and epsilon chains, while a peripheral stalk is formed by the delta and b chains.</text>
</comment>
<dbReference type="AlphaFoldDB" id="A0A225D6Y5"/>
<evidence type="ECO:0000256" key="11">
    <source>
        <dbReference type="ARBA" id="ARBA00025614"/>
    </source>
</evidence>
<organism evidence="15 16">
    <name type="scientific">Fimbriiglobus ruber</name>
    <dbReference type="NCBI Taxonomy" id="1908690"/>
    <lineage>
        <taxon>Bacteria</taxon>
        <taxon>Pseudomonadati</taxon>
        <taxon>Planctomycetota</taxon>
        <taxon>Planctomycetia</taxon>
        <taxon>Gemmatales</taxon>
        <taxon>Gemmataceae</taxon>
        <taxon>Fimbriiglobus</taxon>
    </lineage>
</organism>
<evidence type="ECO:0000313" key="16">
    <source>
        <dbReference type="Proteomes" id="UP000214646"/>
    </source>
</evidence>
<dbReference type="InterPro" id="IPR050059">
    <property type="entry name" value="ATP_synthase_B_chain"/>
</dbReference>